<comment type="caution">
    <text evidence="1">The sequence shown here is derived from an EMBL/GenBank/DDBJ whole genome shotgun (WGS) entry which is preliminary data.</text>
</comment>
<dbReference type="Proteomes" id="UP001180020">
    <property type="component" value="Unassembled WGS sequence"/>
</dbReference>
<evidence type="ECO:0000313" key="1">
    <source>
        <dbReference type="EMBL" id="KAK1323955.1"/>
    </source>
</evidence>
<proteinExistence type="predicted"/>
<dbReference type="EMBL" id="JAUJYO010000002">
    <property type="protein sequence ID" value="KAK1323955.1"/>
    <property type="molecule type" value="Genomic_DNA"/>
</dbReference>
<organism evidence="1 2">
    <name type="scientific">Acorus calamus</name>
    <name type="common">Sweet flag</name>
    <dbReference type="NCBI Taxonomy" id="4465"/>
    <lineage>
        <taxon>Eukaryota</taxon>
        <taxon>Viridiplantae</taxon>
        <taxon>Streptophyta</taxon>
        <taxon>Embryophyta</taxon>
        <taxon>Tracheophyta</taxon>
        <taxon>Spermatophyta</taxon>
        <taxon>Magnoliopsida</taxon>
        <taxon>Liliopsida</taxon>
        <taxon>Acoraceae</taxon>
        <taxon>Acorus</taxon>
    </lineage>
</organism>
<evidence type="ECO:0000313" key="2">
    <source>
        <dbReference type="Proteomes" id="UP001180020"/>
    </source>
</evidence>
<accession>A0AAV9FGQ0</accession>
<sequence>MSEVFGGGVYSVVRHTSSAAMDTSVPKTSASASSALWDTPTADSLYGVLRPRGGNLWVAAMPYLVLRWPIKLLEPPSVSVGMSEVFGGGVYSVVWHTSSAATDTSAAKTSVSASSVLWDSPTADSLYGVLRPRGGNLWVAAMPYLVLQEIPQFLMRWKRHENHQVGMWDSLLEPCIKPIQLL</sequence>
<dbReference type="AlphaFoldDB" id="A0AAV9FGQ0"/>
<reference evidence="1" key="2">
    <citation type="submission" date="2023-06" db="EMBL/GenBank/DDBJ databases">
        <authorList>
            <person name="Ma L."/>
            <person name="Liu K.-W."/>
            <person name="Li Z."/>
            <person name="Hsiao Y.-Y."/>
            <person name="Qi Y."/>
            <person name="Fu T."/>
            <person name="Tang G."/>
            <person name="Zhang D."/>
            <person name="Sun W.-H."/>
            <person name="Liu D.-K."/>
            <person name="Li Y."/>
            <person name="Chen G.-Z."/>
            <person name="Liu X.-D."/>
            <person name="Liao X.-Y."/>
            <person name="Jiang Y.-T."/>
            <person name="Yu X."/>
            <person name="Hao Y."/>
            <person name="Huang J."/>
            <person name="Zhao X.-W."/>
            <person name="Ke S."/>
            <person name="Chen Y.-Y."/>
            <person name="Wu W.-L."/>
            <person name="Hsu J.-L."/>
            <person name="Lin Y.-F."/>
            <person name="Huang M.-D."/>
            <person name="Li C.-Y."/>
            <person name="Huang L."/>
            <person name="Wang Z.-W."/>
            <person name="Zhao X."/>
            <person name="Zhong W.-Y."/>
            <person name="Peng D.-H."/>
            <person name="Ahmad S."/>
            <person name="Lan S."/>
            <person name="Zhang J.-S."/>
            <person name="Tsai W.-C."/>
            <person name="Van De Peer Y."/>
            <person name="Liu Z.-J."/>
        </authorList>
    </citation>
    <scope>NUCLEOTIDE SEQUENCE</scope>
    <source>
        <strain evidence="1">CP</strain>
        <tissue evidence="1">Leaves</tissue>
    </source>
</reference>
<gene>
    <name evidence="1" type="ORF">QJS10_CPA02g00883</name>
</gene>
<reference evidence="1" key="1">
    <citation type="journal article" date="2023" name="Nat. Commun.">
        <title>Diploid and tetraploid genomes of Acorus and the evolution of monocots.</title>
        <authorList>
            <person name="Ma L."/>
            <person name="Liu K.W."/>
            <person name="Li Z."/>
            <person name="Hsiao Y.Y."/>
            <person name="Qi Y."/>
            <person name="Fu T."/>
            <person name="Tang G.D."/>
            <person name="Zhang D."/>
            <person name="Sun W.H."/>
            <person name="Liu D.K."/>
            <person name="Li Y."/>
            <person name="Chen G.Z."/>
            <person name="Liu X.D."/>
            <person name="Liao X.Y."/>
            <person name="Jiang Y.T."/>
            <person name="Yu X."/>
            <person name="Hao Y."/>
            <person name="Huang J."/>
            <person name="Zhao X.W."/>
            <person name="Ke S."/>
            <person name="Chen Y.Y."/>
            <person name="Wu W.L."/>
            <person name="Hsu J.L."/>
            <person name="Lin Y.F."/>
            <person name="Huang M.D."/>
            <person name="Li C.Y."/>
            <person name="Huang L."/>
            <person name="Wang Z.W."/>
            <person name="Zhao X."/>
            <person name="Zhong W.Y."/>
            <person name="Peng D.H."/>
            <person name="Ahmad S."/>
            <person name="Lan S."/>
            <person name="Zhang J.S."/>
            <person name="Tsai W.C."/>
            <person name="Van de Peer Y."/>
            <person name="Liu Z.J."/>
        </authorList>
    </citation>
    <scope>NUCLEOTIDE SEQUENCE</scope>
    <source>
        <strain evidence="1">CP</strain>
    </source>
</reference>
<name>A0AAV9FGQ0_ACOCL</name>
<keyword evidence="2" id="KW-1185">Reference proteome</keyword>
<protein>
    <submittedName>
        <fullName evidence="1">Uncharacterized protein</fullName>
    </submittedName>
</protein>